<dbReference type="GO" id="GO:0005634">
    <property type="term" value="C:nucleus"/>
    <property type="evidence" value="ECO:0007669"/>
    <property type="project" value="TreeGrafter"/>
</dbReference>
<dbReference type="PANTHER" id="PTHR24205:SF16">
    <property type="entry name" value="GH01042P-RELATED"/>
    <property type="match status" value="1"/>
</dbReference>
<name>H2DJY4_MNELE</name>
<keyword evidence="3 5" id="KW-0862">Zinc</keyword>
<dbReference type="SMART" id="SM00132">
    <property type="entry name" value="LIM"/>
    <property type="match status" value="2"/>
</dbReference>
<dbReference type="HOGENOM" id="CLU_2064191_0_0_1"/>
<evidence type="ECO:0000313" key="7">
    <source>
        <dbReference type="EMBL" id="AEY80355.1"/>
    </source>
</evidence>
<dbReference type="PANTHER" id="PTHR24205">
    <property type="entry name" value="FOUR AND A HALF LIM DOMAINS PROTEIN"/>
    <property type="match status" value="1"/>
</dbReference>
<reference evidence="7" key="1">
    <citation type="submission" date="2011-08" db="EMBL/GenBank/DDBJ databases">
        <title>The Diversification of the LIM Superclass at the Base of the Metazoa Increased Subcellular Complexity and Promoted Multicellular Specialization.</title>
        <authorList>
            <person name="Koch B.J."/>
            <person name="Ryan J.F."/>
            <person name="Baxevanis A.D."/>
        </authorList>
    </citation>
    <scope>NUCLEOTIDE SEQUENCE</scope>
</reference>
<organism evidence="7">
    <name type="scientific">Mnemiopsis leidyi</name>
    <name type="common">Sea walnut</name>
    <name type="synonym">Warty comb jellyfish</name>
    <dbReference type="NCBI Taxonomy" id="27923"/>
    <lineage>
        <taxon>Eukaryota</taxon>
        <taxon>Metazoa</taxon>
        <taxon>Ctenophora</taxon>
        <taxon>Tentaculata</taxon>
        <taxon>Lobata</taxon>
        <taxon>Bolinopsidae</taxon>
        <taxon>Mnemiopsis</taxon>
    </lineage>
</organism>
<evidence type="ECO:0000259" key="6">
    <source>
        <dbReference type="PROSITE" id="PS50023"/>
    </source>
</evidence>
<keyword evidence="4 5" id="KW-0440">LIM domain</keyword>
<dbReference type="SUPFAM" id="SSF57716">
    <property type="entry name" value="Glucocorticoid receptor-like (DNA-binding domain)"/>
    <property type="match status" value="2"/>
</dbReference>
<evidence type="ECO:0000256" key="1">
    <source>
        <dbReference type="ARBA" id="ARBA00022723"/>
    </source>
</evidence>
<protein>
    <submittedName>
        <fullName evidence="7">Unclassified LIM protein ML06737a</fullName>
    </submittedName>
</protein>
<evidence type="ECO:0000256" key="3">
    <source>
        <dbReference type="ARBA" id="ARBA00022833"/>
    </source>
</evidence>
<evidence type="ECO:0000256" key="2">
    <source>
        <dbReference type="ARBA" id="ARBA00022737"/>
    </source>
</evidence>
<dbReference type="Gene3D" id="2.10.110.10">
    <property type="entry name" value="Cysteine Rich Protein"/>
    <property type="match status" value="2"/>
</dbReference>
<evidence type="ECO:0000256" key="5">
    <source>
        <dbReference type="PROSITE-ProRule" id="PRU00125"/>
    </source>
</evidence>
<dbReference type="GO" id="GO:0046872">
    <property type="term" value="F:metal ion binding"/>
    <property type="evidence" value="ECO:0007669"/>
    <property type="project" value="UniProtKB-KW"/>
</dbReference>
<proteinExistence type="evidence at transcript level"/>
<dbReference type="InterPro" id="IPR001781">
    <property type="entry name" value="Znf_LIM"/>
</dbReference>
<dbReference type="Pfam" id="PF00412">
    <property type="entry name" value="LIM"/>
    <property type="match status" value="2"/>
</dbReference>
<feature type="domain" description="LIM zinc-binding" evidence="6">
    <location>
        <begin position="6"/>
        <end position="66"/>
    </location>
</feature>
<dbReference type="PROSITE" id="PS50023">
    <property type="entry name" value="LIM_DOMAIN_2"/>
    <property type="match status" value="1"/>
</dbReference>
<accession>H2DJY4</accession>
<gene>
    <name evidence="7" type="primary">ML06737</name>
</gene>
<dbReference type="OMA" id="LNGHPYD"/>
<dbReference type="EMBL" id="JN615206">
    <property type="protein sequence ID" value="AEY80355.1"/>
    <property type="molecule type" value="mRNA"/>
</dbReference>
<keyword evidence="2" id="KW-0677">Repeat</keyword>
<dbReference type="PROSITE" id="PS00478">
    <property type="entry name" value="LIM_DOMAIN_1"/>
    <property type="match status" value="2"/>
</dbReference>
<evidence type="ECO:0000256" key="4">
    <source>
        <dbReference type="ARBA" id="ARBA00023038"/>
    </source>
</evidence>
<sequence>MSEGPKICGACNENIPNHWVIGLDKFWHQDCFCCGVCGRVVDAKETFYEKDGKPVCHRCQTKNFVEKCGVCQEPIIGNRMIYKDIHYHYTCLNCKKCGQPFKEEQHDQIKILENGDFVHDNC</sequence>
<dbReference type="AlphaFoldDB" id="H2DJY4"/>
<keyword evidence="1 5" id="KW-0479">Metal-binding</keyword>
<dbReference type="GO" id="GO:0030018">
    <property type="term" value="C:Z disc"/>
    <property type="evidence" value="ECO:0007669"/>
    <property type="project" value="TreeGrafter"/>
</dbReference>
<dbReference type="GO" id="GO:0003712">
    <property type="term" value="F:transcription coregulator activity"/>
    <property type="evidence" value="ECO:0007669"/>
    <property type="project" value="TreeGrafter"/>
</dbReference>